<dbReference type="Gene3D" id="3.40.50.300">
    <property type="entry name" value="P-loop containing nucleotide triphosphate hydrolases"/>
    <property type="match status" value="2"/>
</dbReference>
<dbReference type="InterPro" id="IPR002298">
    <property type="entry name" value="DNA_polymerase_A"/>
</dbReference>
<evidence type="ECO:0000256" key="4">
    <source>
        <dbReference type="ARBA" id="ARBA00022741"/>
    </source>
</evidence>
<evidence type="ECO:0000259" key="10">
    <source>
        <dbReference type="PROSITE" id="PS51194"/>
    </source>
</evidence>
<keyword evidence="3" id="KW-0548">Nucleotidyltransferase</keyword>
<keyword evidence="5" id="KW-0067">ATP-binding</keyword>
<keyword evidence="4" id="KW-0547">Nucleotide-binding</keyword>
<dbReference type="GO" id="GO:0003677">
    <property type="term" value="F:DNA binding"/>
    <property type="evidence" value="ECO:0007669"/>
    <property type="project" value="InterPro"/>
</dbReference>
<dbReference type="InterPro" id="IPR043502">
    <property type="entry name" value="DNA/RNA_pol_sf"/>
</dbReference>
<dbReference type="InterPro" id="IPR011545">
    <property type="entry name" value="DEAD/DEAH_box_helicase_dom"/>
</dbReference>
<dbReference type="GO" id="GO:0005524">
    <property type="term" value="F:ATP binding"/>
    <property type="evidence" value="ECO:0007669"/>
    <property type="project" value="UniProtKB-KW"/>
</dbReference>
<dbReference type="GO" id="GO:0006261">
    <property type="term" value="P:DNA-templated DNA replication"/>
    <property type="evidence" value="ECO:0007669"/>
    <property type="project" value="InterPro"/>
</dbReference>
<dbReference type="Pfam" id="PF00476">
    <property type="entry name" value="DNA_pol_A"/>
    <property type="match status" value="1"/>
</dbReference>
<dbReference type="InterPro" id="IPR001650">
    <property type="entry name" value="Helicase_C-like"/>
</dbReference>
<feature type="compositionally biased region" description="Basic and acidic residues" evidence="8">
    <location>
        <begin position="1094"/>
        <end position="1116"/>
    </location>
</feature>
<feature type="compositionally biased region" description="Basic residues" evidence="8">
    <location>
        <begin position="626"/>
        <end position="638"/>
    </location>
</feature>
<dbReference type="CDD" id="cd18795">
    <property type="entry name" value="SF2_C_Ski2"/>
    <property type="match status" value="1"/>
</dbReference>
<accession>A0A0X3NJ50</accession>
<organism evidence="11">
    <name type="scientific">Schistocephalus solidus</name>
    <name type="common">Tapeworm</name>
    <dbReference type="NCBI Taxonomy" id="70667"/>
    <lineage>
        <taxon>Eukaryota</taxon>
        <taxon>Metazoa</taxon>
        <taxon>Spiralia</taxon>
        <taxon>Lophotrochozoa</taxon>
        <taxon>Platyhelminthes</taxon>
        <taxon>Cestoda</taxon>
        <taxon>Eucestoda</taxon>
        <taxon>Diphyllobothriidea</taxon>
        <taxon>Diphyllobothriidae</taxon>
        <taxon>Schistocephalus</taxon>
    </lineage>
</organism>
<evidence type="ECO:0000313" key="11">
    <source>
        <dbReference type="EMBL" id="JAP39320.1"/>
    </source>
</evidence>
<reference evidence="11" key="1">
    <citation type="submission" date="2016-01" db="EMBL/GenBank/DDBJ databases">
        <title>Reference transcriptome for the parasite Schistocephalus solidus: insights into the molecular evolution of parasitism.</title>
        <authorList>
            <person name="Hebert F.O."/>
            <person name="Grambauer S."/>
            <person name="Barber I."/>
            <person name="Landry C.R."/>
            <person name="Aubin-Horth N."/>
        </authorList>
    </citation>
    <scope>NUCLEOTIDE SEQUENCE</scope>
</reference>
<dbReference type="InterPro" id="IPR001098">
    <property type="entry name" value="DNA-dir_DNA_pol_A_palm_dom"/>
</dbReference>
<dbReference type="SMART" id="SM00487">
    <property type="entry name" value="DEXDc"/>
    <property type="match status" value="1"/>
</dbReference>
<gene>
    <name evidence="11" type="primary">DPOLQ</name>
    <name evidence="11" type="ORF">TR161706</name>
</gene>
<evidence type="ECO:0000256" key="3">
    <source>
        <dbReference type="ARBA" id="ARBA00022695"/>
    </source>
</evidence>
<dbReference type="SMART" id="SM00490">
    <property type="entry name" value="HELICc"/>
    <property type="match status" value="1"/>
</dbReference>
<dbReference type="Gene3D" id="1.20.1060.10">
    <property type="entry name" value="Taq DNA Polymerase, Chain T, domain 4"/>
    <property type="match status" value="1"/>
</dbReference>
<comment type="catalytic activity">
    <reaction evidence="7">
        <text>DNA(n) + a 2'-deoxyribonucleoside 5'-triphosphate = DNA(n+1) + diphosphate</text>
        <dbReference type="Rhea" id="RHEA:22508"/>
        <dbReference type="Rhea" id="RHEA-COMP:17339"/>
        <dbReference type="Rhea" id="RHEA-COMP:17340"/>
        <dbReference type="ChEBI" id="CHEBI:33019"/>
        <dbReference type="ChEBI" id="CHEBI:61560"/>
        <dbReference type="ChEBI" id="CHEBI:173112"/>
        <dbReference type="EC" id="2.7.7.7"/>
    </reaction>
</comment>
<evidence type="ECO:0000256" key="7">
    <source>
        <dbReference type="ARBA" id="ARBA00049244"/>
    </source>
</evidence>
<dbReference type="PANTHER" id="PTHR10133:SF62">
    <property type="entry name" value="DNA POLYMERASE THETA"/>
    <property type="match status" value="1"/>
</dbReference>
<evidence type="ECO:0000256" key="8">
    <source>
        <dbReference type="SAM" id="MobiDB-lite"/>
    </source>
</evidence>
<evidence type="ECO:0000259" key="9">
    <source>
        <dbReference type="PROSITE" id="PS51192"/>
    </source>
</evidence>
<evidence type="ECO:0000256" key="2">
    <source>
        <dbReference type="ARBA" id="ARBA00022679"/>
    </source>
</evidence>
<dbReference type="Pfam" id="PF20470">
    <property type="entry name" value="HTH_61"/>
    <property type="match status" value="1"/>
</dbReference>
<dbReference type="InterPro" id="IPR027417">
    <property type="entry name" value="P-loop_NTPase"/>
</dbReference>
<dbReference type="SUPFAM" id="SSF56672">
    <property type="entry name" value="DNA/RNA polymerases"/>
    <property type="match status" value="1"/>
</dbReference>
<dbReference type="Pfam" id="PF00270">
    <property type="entry name" value="DEAD"/>
    <property type="match status" value="1"/>
</dbReference>
<feature type="non-terminal residue" evidence="11">
    <location>
        <position position="1"/>
    </location>
</feature>
<dbReference type="CDD" id="cd08638">
    <property type="entry name" value="DNA_pol_A_theta"/>
    <property type="match status" value="1"/>
</dbReference>
<feature type="region of interest" description="Disordered" evidence="8">
    <location>
        <begin position="1002"/>
        <end position="1052"/>
    </location>
</feature>
<dbReference type="Pfam" id="PF00271">
    <property type="entry name" value="Helicase_C"/>
    <property type="match status" value="1"/>
</dbReference>
<dbReference type="Gene3D" id="1.10.150.20">
    <property type="entry name" value="5' to 3' exonuclease, C-terminal subdomain"/>
    <property type="match status" value="1"/>
</dbReference>
<feature type="domain" description="Helicase ATP-binding" evidence="9">
    <location>
        <begin position="75"/>
        <end position="271"/>
    </location>
</feature>
<keyword evidence="2" id="KW-0808">Transferase</keyword>
<protein>
    <recommendedName>
        <fullName evidence="1">DNA-directed DNA polymerase</fullName>
        <ecNumber evidence="1">2.7.7.7</ecNumber>
    </recommendedName>
</protein>
<feature type="non-terminal residue" evidence="11">
    <location>
        <position position="2151"/>
    </location>
</feature>
<dbReference type="PROSITE" id="PS51192">
    <property type="entry name" value="HELICASE_ATP_BIND_1"/>
    <property type="match status" value="1"/>
</dbReference>
<sequence>INQIFQWEHCNQGRDCRLEHRVSLPSIIFCMNLCAGIDVEISCKGLCVPKEVFDTYHDLGINQIFQWQADCLRLPGVLEGNRNLVYSAPTSAGKTLVAEIIILKRILSTNKKALFILPYVSVSREKVAYIQKLFSGVGLRVGGFMGGLSPVGGLATVHLAVCTIEKANSLINRLIEEDRLSDLGLIVVDELHLISDPHRGYLLELLLTKILLHTRMRHRHASEIESIRSPSSASQDKNRDITTIQIVGMSATLSNLPLLAEWLQAAMYTTEFRPTPLTELVFVRDSTKSIDQVYRIRTEKSPVASNQRKEFLEPISFSESGLFSSPAAAAIRSIDSENDGILSLCLDTLISGYAALVFCPTKQWCEQLADSMAREVFRLAGPFLTQKGQTSDCTRPTARLTSDPGFILATHLDETGLTECLDRLRHCPTGLDSALACCIRFGCAFHHAGLTIEEREIVETAFRKGYLRLLVATSTLSSGVNLPARRVIIRTLLFHGQTLDYLTYKQMSGRAGRKGIDTEGESILLCKSRDLGRAKQLLATGMPPVTSCLLSRTGAPESSLRRALLEVIVNGIVERVSDVRAYMESTLLAVCLKAAGYDYSESFEKPLSPASQLTKLFPVPAAVHSTRRRSSRRVHRRSSQASAQDMAAPDQAHSNLLFACLSSLIDSELITAEVVACEHESCSRPSTPVVGHPIFFSDCTLLRSTALGRAVLSSALGPIDGLTVFAELDRARRNIALDTDLHLVYLVTPIYLDVGESLDWFRYLEIYQNLSASDRRVAELVGVGERFIMRCVAGGSCRVGAKKQSAAQAFSALVHRRFYSALALYRLICEDGLACVSERFRVNRGVLQSLTQQAATYAGMVTIFCNRLGWTHLEQLLAAFQARLLFGVASELIDLMRLSPLISAQRARALYSAGFTSAASLARARPKDVARVLQQSTPFVSARAVNEGDSVGNTKDILLPDGSVITEDKLSPILIAKAAELVREDLCANYGIELAERGLLSSPTPLKALPSSPHATGTLLQRKHSHQGSPSVLQSKRRRRQSSGTSHLQSFLPHKTVAGTVEAVSLSSPAETVGVAATPNDNLLKDVNQPDQLPSHDCDNDPFKLESDRPQPKTEEPYVTDPPVIAFEFSEPCTHPAALAVDLPVASLAGTNFHATISKLADPPGGESSLILSSQPSPLLAQAVLKFDSLTSEHPLGVKSNLDSKPPPVSPLISSLQNVHRFSGDPLTFPVSEEIVPDELLRDDSATRLPISLPKSPKAFSVVQASASVLSSEDAIEDEVANSCTPFSHLSSEDIFSSPSSLYIESSQRISGSSALSLSHQRRSTQTYAACPLTADSEDSTPLRKPKQLPATQPDVTVYSAERTNQEPTLSIVNVGSDQKLWETFLVEASEALGSVKQDSWMSLQPAWHLAGSCGSSGSRGFIWHGGPAGRWLTGGGCSGNSCLRLLGVSVTSPYLHPRVVFWIPLYGILGPSDAANTQRPSPVCLVDGLRRLLTGLDDKGEVLFQAPRLLVWDAKWWSRIASEVLGIHCPNLFDPNLCGWLMDPDRGRPSLREVILEPPDPGGLRSNLLSLFVSLGYSVDPVTQLGNWSKLAACSCDFQCSPSTGGDDHCHPSLLFTATQQPPSFSLLPCVPNSAVQAFLIATWWTDRCKSLPPLYPLISTETEIAVMLAKSESFGFVLHLDILLDCQSKLQMALVQLERLAHRLVGCEFQLDSPREVANALYTRLRLPVFSSLTAELAASRRARRDRLGFGIRNSRPRLLPTTNAALYQLAPLHPLPRIVIEWRRINGLLTKSFDSLVASCLRSLIDFCVASDVQQPKLSPSKLRITPTYDVFTTTGRIVSSHPNLQSVPKTFTISWRKLLMRPPPITECTTDTAVDWPPAIASALSATAQQEDLLLNPRSAFTAAEGNLLVSADFSHLELRILAHLSGDEDLLRLLNARGNSPNNVDAFKCLAAHWLKRPDAESITEEERQNAKQLCYAIIYGMGARGLATQRDIEVSVAQSIIDDFMRAFPGVSNFIRKTVQSAHKTNRISTVAGRSRFLAGLTGSTSKNSCDEALLEADGVGPTSCPPPRPLADTGIVKPAVACAIAKAERQAVNSVVQGSAADVVKAGMLEVDKTVQRLLSSSEEPRLSLCNMVLHLHDELIYEV</sequence>
<dbReference type="EMBL" id="GEEE01023905">
    <property type="protein sequence ID" value="JAP39320.1"/>
    <property type="molecule type" value="Transcribed_RNA"/>
</dbReference>
<dbReference type="PANTHER" id="PTHR10133">
    <property type="entry name" value="DNA POLYMERASE I"/>
    <property type="match status" value="1"/>
</dbReference>
<dbReference type="PROSITE" id="PS00447">
    <property type="entry name" value="DNA_POLYMERASE_A"/>
    <property type="match status" value="1"/>
</dbReference>
<evidence type="ECO:0000256" key="5">
    <source>
        <dbReference type="ARBA" id="ARBA00022840"/>
    </source>
</evidence>
<dbReference type="InterPro" id="IPR048960">
    <property type="entry name" value="POLQ-like_helical"/>
</dbReference>
<dbReference type="SMART" id="SM00482">
    <property type="entry name" value="POLAc"/>
    <property type="match status" value="1"/>
</dbReference>
<keyword evidence="6" id="KW-0239">DNA-directed DNA polymerase</keyword>
<evidence type="ECO:0000256" key="1">
    <source>
        <dbReference type="ARBA" id="ARBA00012417"/>
    </source>
</evidence>
<dbReference type="GO" id="GO:0097681">
    <property type="term" value="P:double-strand break repair via alternative nonhomologous end joining"/>
    <property type="evidence" value="ECO:0007669"/>
    <property type="project" value="TreeGrafter"/>
</dbReference>
<dbReference type="SUPFAM" id="SSF158702">
    <property type="entry name" value="Sec63 N-terminal domain-like"/>
    <property type="match status" value="1"/>
</dbReference>
<feature type="region of interest" description="Disordered" evidence="8">
    <location>
        <begin position="1080"/>
        <end position="1117"/>
    </location>
</feature>
<dbReference type="InterPro" id="IPR014001">
    <property type="entry name" value="Helicase_ATP-bd"/>
</dbReference>
<dbReference type="Gene3D" id="3.30.70.370">
    <property type="match status" value="1"/>
</dbReference>
<dbReference type="CDD" id="cd18026">
    <property type="entry name" value="DEXHc_POLQ-like"/>
    <property type="match status" value="1"/>
</dbReference>
<dbReference type="Pfam" id="PF21099">
    <property type="entry name" value="POLQ_helical"/>
    <property type="match status" value="1"/>
</dbReference>
<dbReference type="FunFam" id="3.40.50.300:FF:000968">
    <property type="entry name" value="Helicase and polymerase-containing protein TEBICHI"/>
    <property type="match status" value="1"/>
</dbReference>
<feature type="domain" description="Helicase C-terminal" evidence="10">
    <location>
        <begin position="345"/>
        <end position="568"/>
    </location>
</feature>
<evidence type="ECO:0000256" key="6">
    <source>
        <dbReference type="ARBA" id="ARBA00022932"/>
    </source>
</evidence>
<proteinExistence type="predicted"/>
<dbReference type="EC" id="2.7.7.7" evidence="1"/>
<feature type="region of interest" description="Disordered" evidence="8">
    <location>
        <begin position="626"/>
        <end position="648"/>
    </location>
</feature>
<dbReference type="SUPFAM" id="SSF52540">
    <property type="entry name" value="P-loop containing nucleoside triphosphate hydrolases"/>
    <property type="match status" value="1"/>
</dbReference>
<name>A0A0X3NJ50_SCHSO</name>
<dbReference type="InterPro" id="IPR046931">
    <property type="entry name" value="HTH_61"/>
</dbReference>
<dbReference type="Gene3D" id="1.10.3380.20">
    <property type="match status" value="1"/>
</dbReference>
<dbReference type="GO" id="GO:0003887">
    <property type="term" value="F:DNA-directed DNA polymerase activity"/>
    <property type="evidence" value="ECO:0007669"/>
    <property type="project" value="UniProtKB-KW"/>
</dbReference>
<dbReference type="InterPro" id="IPR019760">
    <property type="entry name" value="DNA-dir_DNA_pol_A_CS"/>
</dbReference>
<dbReference type="PROSITE" id="PS51194">
    <property type="entry name" value="HELICASE_CTER"/>
    <property type="match status" value="1"/>
</dbReference>